<evidence type="ECO:0000313" key="2">
    <source>
        <dbReference type="EMBL" id="QKE93135.1"/>
    </source>
</evidence>
<geneLocation type="plasmid" evidence="2 3">
    <name>unnamed1</name>
</geneLocation>
<dbReference type="KEGG" id="lck:HN018_23415"/>
<organism evidence="2 3">
    <name type="scientific">Lichenicola cladoniae</name>
    <dbReference type="NCBI Taxonomy" id="1484109"/>
    <lineage>
        <taxon>Bacteria</taxon>
        <taxon>Pseudomonadati</taxon>
        <taxon>Pseudomonadota</taxon>
        <taxon>Alphaproteobacteria</taxon>
        <taxon>Acetobacterales</taxon>
        <taxon>Acetobacteraceae</taxon>
        <taxon>Lichenicola</taxon>
    </lineage>
</organism>
<evidence type="ECO:0000256" key="1">
    <source>
        <dbReference type="SAM" id="MobiDB-lite"/>
    </source>
</evidence>
<dbReference type="EMBL" id="CP053709">
    <property type="protein sequence ID" value="QKE93135.1"/>
    <property type="molecule type" value="Genomic_DNA"/>
</dbReference>
<gene>
    <name evidence="2" type="ORF">HN018_23415</name>
</gene>
<dbReference type="AlphaFoldDB" id="A0A6M8HY85"/>
<dbReference type="RefSeq" id="WP_171833889.1">
    <property type="nucleotide sequence ID" value="NZ_CP053709.1"/>
</dbReference>
<evidence type="ECO:0008006" key="4">
    <source>
        <dbReference type="Google" id="ProtNLM"/>
    </source>
</evidence>
<reference evidence="2 3" key="1">
    <citation type="journal article" date="2014" name="World J. Microbiol. Biotechnol.">
        <title>Biodiversity and physiological characteristics of Antarctic and Arctic lichens-associated bacteria.</title>
        <authorList>
            <person name="Lee Y.M."/>
            <person name="Kim E.H."/>
            <person name="Lee H.K."/>
            <person name="Hong S.G."/>
        </authorList>
    </citation>
    <scope>NUCLEOTIDE SEQUENCE [LARGE SCALE GENOMIC DNA]</scope>
    <source>
        <strain evidence="2 3">PAMC 26569</strain>
        <plasmid evidence="2">unnamed1</plasmid>
    </source>
</reference>
<proteinExistence type="predicted"/>
<sequence>MSMEDRDWYREDFQQRRAQAESQARPGWNKAEGRANGEREPIPLNLTPLPMALPLKPLGLVLVFGVLALTVIRSEHGQIAWPTVHRASRPPPQEEGIVPVAFPENGSTTLTTPRLAAASAPLTLQTSAVDADVRYVATARDWITNRLIATIYLEANSVTTVPLPAGDYRLIVASGHVWAGDAVLFGQTTQVMSATKPVRLVSYLDHSVGQVIYLMATANPNYPTEPVSSRGFFAR</sequence>
<accession>A0A6M8HY85</accession>
<feature type="compositionally biased region" description="Basic and acidic residues" evidence="1">
    <location>
        <begin position="31"/>
        <end position="40"/>
    </location>
</feature>
<feature type="region of interest" description="Disordered" evidence="1">
    <location>
        <begin position="1"/>
        <end position="40"/>
    </location>
</feature>
<keyword evidence="3" id="KW-1185">Reference proteome</keyword>
<protein>
    <recommendedName>
        <fullName evidence="4">DUF4115 domain-containing protein</fullName>
    </recommendedName>
</protein>
<name>A0A6M8HY85_9PROT</name>
<keyword evidence="2" id="KW-0614">Plasmid</keyword>
<feature type="compositionally biased region" description="Basic and acidic residues" evidence="1">
    <location>
        <begin position="1"/>
        <end position="19"/>
    </location>
</feature>
<dbReference type="Proteomes" id="UP000500767">
    <property type="component" value="Plasmid unnamed1"/>
</dbReference>
<evidence type="ECO:0000313" key="3">
    <source>
        <dbReference type="Proteomes" id="UP000500767"/>
    </source>
</evidence>